<feature type="domain" description="LamG-like jellyroll fold" evidence="3">
    <location>
        <begin position="1483"/>
        <end position="1624"/>
    </location>
</feature>
<dbReference type="InterPro" id="IPR006558">
    <property type="entry name" value="LamG-like"/>
</dbReference>
<sequence>YIGDDVFDGEIDDAGVWNRVLSKEEAMSLYNDGVGNTVLPDVCDHTSHQNHAAFGTNASIQPARQTPDMCSSQGCFLFDGSDDVIAIPDTSKINLESGLVGGFTVQGWVKINSLGEGSLGQIFNKGSNTYLRVAAGSNSKVADLQASLDLSSSDATLTVDDAITLNSWHHLALSYSDDGDDEITLYVDGLARGVSTNGSGTPVETAGVTSFPQVAATNFSSTASTSATTHTVSLPSGISAGDLLLIFFRTGSTSTTHTLSGWNTLDSRDSTGRTTIFWKIATGSEGASVNVTTALGRASAHISYRITGYNTSTPLADAFTAAQSIDPPNLAPSWGSAKTLWLAMANSRLTNFTFTIPGSYSNQINAASNASSTSTNHVRMATGQRTLEASSENPATFTGSGTNNPHAATVGVNPAAVSVNSDFLIGGPSTANFNGSIDEFKIHNYERSAAQIKTDAIRGASTSGSSAVFGESTDINLSDGLVGYWPMDENAADSCPTAGDDSCDLSGNGNGGVWGNNATSVSIPGHFGGNVLLDGTDDYIDMGNVSVLDFGDGQDFAISAWLYPTDAGAATENEIVTKYNCCGQAGYSLTYDETNGRLQFYVRDGTDTLFIASASETIIENTANYVTAVFDDDSERFTTIYINGVEAKATMTGTLSDIGSPSNAINFYVGRDGAGNNDYGGIIDDLRVYNRAFTPDEVYDLYNWSPEPTLYFNFDENAGTSRVYDQSSHANHGTMGGSFSESSWYPGQFGSSLKFNGSSNYLTVSDANNLDFYGSFSISAWVKPLSMPGTAEWETIISKEQAAGSNANYFLEFNNNDEFNCGFYSGGYRDHSTSTSPVTTGAWQHLECVFDTLANTVTLYRNGVQVYTAAETSNLSANGDAVQIGRIAYGGGGQFIDSYLDELRVYNYARSANQVIEDMNGGHPLGGSPIGSQVSRWKFDENYGDMAYDTVGTNNGNLAGSGTTCPQSGDSACPTWTTAGRFTDALDFENSGTTKDYVEVTDASSLDIAGSFSIGLWVNPESLPSTNRVAYLVSKTGDPDLDTSGTQANYGIGLNNNIGISGQGLTCGFENTSHTDYSTNFAYTLPTATWSHLMCVFDDAVNVMRFYVNGQQVNSASITGTPATNNKNLFIGREIPSEPFSAGEAFDGQLDDIQLFAGALSEEEVRVTMNANAAINFGTGYKEADDLTGGAGTEPVGYWNFDENTGTSTVHDKSGHDYSGSMVGSMTETDWVPGKSGSALEFDGSNDYVNVTSTAFQIPSQTGTVSAWVYPKVGGTYDILSSGVTMNDFRLSPGNNLYGFYISSEYRVSYATDPTVGQWTFVTLTWDQTNGSILYYNGIRVASNSTPPPAYSQTGMKIGSNTSGTENMNGMIDEVKVYNYVRTPAQISYDYNQGAPLGWWKFDDCSGSQATDSSRRNNHGSIVITGSGTNQSLGTCGSGTGTEAWNNGTTGKHNASIYLDGGDEYVQVTDTDALTFGNTTSDRPLSFTAWIKTSGSNEDFISKYGTSGTEYRFILDASGRPNLQLYDYSTSSYIGRVTTRSANTNTWVHIAGTYSGSGLSSGMKLYINGERADTTDTNSGSYTAMENTTANVLFSGRDAGGSIVNDYTGQLDDIRMYGYELSEAQVKKIMNDGVARFGPNTGSP</sequence>
<evidence type="ECO:0000256" key="2">
    <source>
        <dbReference type="ARBA" id="ARBA00023157"/>
    </source>
</evidence>
<feature type="non-terminal residue" evidence="4">
    <location>
        <position position="1"/>
    </location>
</feature>
<comment type="caution">
    <text evidence="4">The sequence shown here is derived from an EMBL/GenBank/DDBJ whole genome shotgun (WGS) entry which is preliminary data.</text>
</comment>
<feature type="domain" description="LamG-like jellyroll fold" evidence="3">
    <location>
        <begin position="1261"/>
        <end position="1385"/>
    </location>
</feature>
<dbReference type="Pfam" id="PF13385">
    <property type="entry name" value="Laminin_G_3"/>
    <property type="match status" value="6"/>
</dbReference>
<evidence type="ECO:0000259" key="3">
    <source>
        <dbReference type="SMART" id="SM00560"/>
    </source>
</evidence>
<dbReference type="SMART" id="SM00560">
    <property type="entry name" value="LamGL"/>
    <property type="match status" value="5"/>
</dbReference>
<feature type="domain" description="LamG-like jellyroll fold" evidence="3">
    <location>
        <begin position="554"/>
        <end position="696"/>
    </location>
</feature>
<reference evidence="4" key="2">
    <citation type="journal article" date="2021" name="Microbiome">
        <title>Successional dynamics and alternative stable states in a saline activated sludge microbial community over 9 years.</title>
        <authorList>
            <person name="Wang Y."/>
            <person name="Ye J."/>
            <person name="Ju F."/>
            <person name="Liu L."/>
            <person name="Boyd J.A."/>
            <person name="Deng Y."/>
            <person name="Parks D.H."/>
            <person name="Jiang X."/>
            <person name="Yin X."/>
            <person name="Woodcroft B.J."/>
            <person name="Tyson G.W."/>
            <person name="Hugenholtz P."/>
            <person name="Polz M.F."/>
            <person name="Zhang T."/>
        </authorList>
    </citation>
    <scope>NUCLEOTIDE SEQUENCE</scope>
    <source>
        <strain evidence="4">HKST-UBA01</strain>
    </source>
</reference>
<dbReference type="PANTHER" id="PTHR42535:SF2">
    <property type="entry name" value="CHROMOSOME UNDETERMINED SCAFFOLD_146, WHOLE GENOME SHOTGUN SEQUENCE"/>
    <property type="match status" value="1"/>
</dbReference>
<organism evidence="4 5">
    <name type="scientific">candidate division WWE3 bacterium</name>
    <dbReference type="NCBI Taxonomy" id="2053526"/>
    <lineage>
        <taxon>Bacteria</taxon>
        <taxon>Katanobacteria</taxon>
    </lineage>
</organism>
<dbReference type="Gene3D" id="2.60.120.200">
    <property type="match status" value="6"/>
</dbReference>
<dbReference type="EMBL" id="JAGQKX010000043">
    <property type="protein sequence ID" value="MCA9390190.1"/>
    <property type="molecule type" value="Genomic_DNA"/>
</dbReference>
<evidence type="ECO:0000256" key="1">
    <source>
        <dbReference type="ARBA" id="ARBA00022729"/>
    </source>
</evidence>
<evidence type="ECO:0000313" key="4">
    <source>
        <dbReference type="EMBL" id="MCA9390190.1"/>
    </source>
</evidence>
<evidence type="ECO:0000313" key="5">
    <source>
        <dbReference type="Proteomes" id="UP000701698"/>
    </source>
</evidence>
<name>A0A955RQ74_UNCKA</name>
<reference evidence="4" key="1">
    <citation type="submission" date="2020-04" db="EMBL/GenBank/DDBJ databases">
        <authorList>
            <person name="Zhang T."/>
        </authorList>
    </citation>
    <scope>NUCLEOTIDE SEQUENCE</scope>
    <source>
        <strain evidence="4">HKST-UBA01</strain>
    </source>
</reference>
<keyword evidence="2" id="KW-1015">Disulfide bond</keyword>
<dbReference type="InterPro" id="IPR013320">
    <property type="entry name" value="ConA-like_dom_sf"/>
</dbReference>
<dbReference type="SUPFAM" id="SSF49899">
    <property type="entry name" value="Concanavalin A-like lectins/glucanases"/>
    <property type="match status" value="7"/>
</dbReference>
<dbReference type="Proteomes" id="UP000701698">
    <property type="component" value="Unassembled WGS sequence"/>
</dbReference>
<proteinExistence type="predicted"/>
<keyword evidence="1" id="KW-0732">Signal</keyword>
<protein>
    <recommendedName>
        <fullName evidence="3">LamG-like jellyroll fold domain-containing protein</fullName>
    </recommendedName>
</protein>
<feature type="domain" description="LamG-like jellyroll fold" evidence="3">
    <location>
        <begin position="774"/>
        <end position="913"/>
    </location>
</feature>
<accession>A0A955RQ74</accession>
<feature type="domain" description="LamG-like jellyroll fold" evidence="3">
    <location>
        <begin position="1010"/>
        <end position="1163"/>
    </location>
</feature>
<gene>
    <name evidence="4" type="ORF">KC571_02195</name>
</gene>
<dbReference type="PANTHER" id="PTHR42535">
    <property type="entry name" value="OOKINETE PROTEIN, PUTATIVE-RELATED"/>
    <property type="match status" value="1"/>
</dbReference>